<keyword evidence="2" id="KW-1185">Reference proteome</keyword>
<evidence type="ECO:0000313" key="2">
    <source>
        <dbReference type="Proteomes" id="UP000299102"/>
    </source>
</evidence>
<comment type="caution">
    <text evidence="1">The sequence shown here is derived from an EMBL/GenBank/DDBJ whole genome shotgun (WGS) entry which is preliminary data.</text>
</comment>
<dbReference type="EMBL" id="BGZK01000690">
    <property type="protein sequence ID" value="GBP56351.1"/>
    <property type="molecule type" value="Genomic_DNA"/>
</dbReference>
<proteinExistence type="predicted"/>
<protein>
    <submittedName>
        <fullName evidence="1">Uncharacterized protein</fullName>
    </submittedName>
</protein>
<name>A0A4C1WYB0_EUMVA</name>
<dbReference type="Proteomes" id="UP000299102">
    <property type="component" value="Unassembled WGS sequence"/>
</dbReference>
<gene>
    <name evidence="1" type="ORF">EVAR_43290_1</name>
</gene>
<accession>A0A4C1WYB0</accession>
<dbReference type="AlphaFoldDB" id="A0A4C1WYB0"/>
<reference evidence="1 2" key="1">
    <citation type="journal article" date="2019" name="Commun. Biol.">
        <title>The bagworm genome reveals a unique fibroin gene that provides high tensile strength.</title>
        <authorList>
            <person name="Kono N."/>
            <person name="Nakamura H."/>
            <person name="Ohtoshi R."/>
            <person name="Tomita M."/>
            <person name="Numata K."/>
            <person name="Arakawa K."/>
        </authorList>
    </citation>
    <scope>NUCLEOTIDE SEQUENCE [LARGE SCALE GENOMIC DNA]</scope>
</reference>
<evidence type="ECO:0000313" key="1">
    <source>
        <dbReference type="EMBL" id="GBP56351.1"/>
    </source>
</evidence>
<organism evidence="1 2">
    <name type="scientific">Eumeta variegata</name>
    <name type="common">Bagworm moth</name>
    <name type="synonym">Eumeta japonica</name>
    <dbReference type="NCBI Taxonomy" id="151549"/>
    <lineage>
        <taxon>Eukaryota</taxon>
        <taxon>Metazoa</taxon>
        <taxon>Ecdysozoa</taxon>
        <taxon>Arthropoda</taxon>
        <taxon>Hexapoda</taxon>
        <taxon>Insecta</taxon>
        <taxon>Pterygota</taxon>
        <taxon>Neoptera</taxon>
        <taxon>Endopterygota</taxon>
        <taxon>Lepidoptera</taxon>
        <taxon>Glossata</taxon>
        <taxon>Ditrysia</taxon>
        <taxon>Tineoidea</taxon>
        <taxon>Psychidae</taxon>
        <taxon>Oiketicinae</taxon>
        <taxon>Eumeta</taxon>
    </lineage>
</organism>
<sequence length="101" mass="11363">MGQLGSESSGGLHPFPSPYSPFINTLPRPSSIIKLPQHHPQPNIRYFISTLEVDNVLVTPVELRVSMGGDDKSTLWWFAAHLPLENTIKKQEVPTIIFDRK</sequence>